<sequence length="371" mass="43586">MMLQIEIPQIDQKITGCLKQMKQMLISLQFSQVEMGLECSAVEQNNVRDIIYCAQRAVLFPLAPLYDMNKKQLKPEFEKALTRIFRICDKDLDGVWNDQELVDFQSDVFKGELTSEDIRSIKEIIRGETILRYYGYNDKLKLNPELFKDQLINYEPNIGQSVELSDKALQFIGNQFDRFQKNHYLDQQQLEDIFKPIGELPWENLQEFVRFSEKKDENDQIQQVIKRHTWISLWKFDFVGIVYDTDEKLRQFQENYLNNFSLIPKFYIHTFLNESKNEQPNLNSRASVDFILNKDTAQNIISGILEQLIMRPQIGCDNALIKYLKDNDSFFDKPEGSIFLGISLVAIVGISVVAARKYGFFSYFSKFFKKQ</sequence>
<keyword evidence="1" id="KW-1133">Transmembrane helix</keyword>
<evidence type="ECO:0000313" key="2">
    <source>
        <dbReference type="EMBL" id="KRX09002.1"/>
    </source>
</evidence>
<keyword evidence="1" id="KW-0812">Transmembrane</keyword>
<evidence type="ECO:0000313" key="3">
    <source>
        <dbReference type="Proteomes" id="UP000054937"/>
    </source>
</evidence>
<protein>
    <recommendedName>
        <fullName evidence="4">EF-hand domain-containing protein</fullName>
    </recommendedName>
</protein>
<evidence type="ECO:0008006" key="4">
    <source>
        <dbReference type="Google" id="ProtNLM"/>
    </source>
</evidence>
<dbReference type="InParanoid" id="A0A0V0R3N7"/>
<reference evidence="2 3" key="1">
    <citation type="journal article" date="2015" name="Sci. Rep.">
        <title>Genome of the facultative scuticociliatosis pathogen Pseudocohnilembus persalinus provides insight into its virulence through horizontal gene transfer.</title>
        <authorList>
            <person name="Xiong J."/>
            <person name="Wang G."/>
            <person name="Cheng J."/>
            <person name="Tian M."/>
            <person name="Pan X."/>
            <person name="Warren A."/>
            <person name="Jiang C."/>
            <person name="Yuan D."/>
            <person name="Miao W."/>
        </authorList>
    </citation>
    <scope>NUCLEOTIDE SEQUENCE [LARGE SCALE GENOMIC DNA]</scope>
    <source>
        <strain evidence="2">36N120E</strain>
    </source>
</reference>
<dbReference type="SUPFAM" id="SSF47473">
    <property type="entry name" value="EF-hand"/>
    <property type="match status" value="1"/>
</dbReference>
<feature type="transmembrane region" description="Helical" evidence="1">
    <location>
        <begin position="336"/>
        <end position="355"/>
    </location>
</feature>
<name>A0A0V0R3N7_PSEPJ</name>
<dbReference type="OrthoDB" id="10020961at2759"/>
<comment type="caution">
    <text evidence="2">The sequence shown here is derived from an EMBL/GenBank/DDBJ whole genome shotgun (WGS) entry which is preliminary data.</text>
</comment>
<gene>
    <name evidence="2" type="ORF">PPERSA_01889</name>
</gene>
<keyword evidence="3" id="KW-1185">Reference proteome</keyword>
<dbReference type="Proteomes" id="UP000054937">
    <property type="component" value="Unassembled WGS sequence"/>
</dbReference>
<dbReference type="Gene3D" id="1.10.238.10">
    <property type="entry name" value="EF-hand"/>
    <property type="match status" value="2"/>
</dbReference>
<dbReference type="EMBL" id="LDAU01000055">
    <property type="protein sequence ID" value="KRX09002.1"/>
    <property type="molecule type" value="Genomic_DNA"/>
</dbReference>
<accession>A0A0V0R3N7</accession>
<keyword evidence="1" id="KW-0472">Membrane</keyword>
<dbReference type="AlphaFoldDB" id="A0A0V0R3N7"/>
<evidence type="ECO:0000256" key="1">
    <source>
        <dbReference type="SAM" id="Phobius"/>
    </source>
</evidence>
<proteinExistence type="predicted"/>
<dbReference type="InterPro" id="IPR011992">
    <property type="entry name" value="EF-hand-dom_pair"/>
</dbReference>
<organism evidence="2 3">
    <name type="scientific">Pseudocohnilembus persalinus</name>
    <name type="common">Ciliate</name>
    <dbReference type="NCBI Taxonomy" id="266149"/>
    <lineage>
        <taxon>Eukaryota</taxon>
        <taxon>Sar</taxon>
        <taxon>Alveolata</taxon>
        <taxon>Ciliophora</taxon>
        <taxon>Intramacronucleata</taxon>
        <taxon>Oligohymenophorea</taxon>
        <taxon>Scuticociliatia</taxon>
        <taxon>Philasterida</taxon>
        <taxon>Pseudocohnilembidae</taxon>
        <taxon>Pseudocohnilembus</taxon>
    </lineage>
</organism>